<protein>
    <recommendedName>
        <fullName evidence="5">Dentin sialophosphoprotein</fullName>
    </recommendedName>
</protein>
<feature type="compositionally biased region" description="Polar residues" evidence="1">
    <location>
        <begin position="297"/>
        <end position="334"/>
    </location>
</feature>
<gene>
    <name evidence="3" type="ORF">COEREDRAFT_6009</name>
</gene>
<feature type="chain" id="PRO_5013962490" description="Dentin sialophosphoprotein" evidence="2">
    <location>
        <begin position="23"/>
        <end position="519"/>
    </location>
</feature>
<evidence type="ECO:0000313" key="3">
    <source>
        <dbReference type="EMBL" id="PIA18828.1"/>
    </source>
</evidence>
<feature type="compositionally biased region" description="Basic and acidic residues" evidence="1">
    <location>
        <begin position="339"/>
        <end position="349"/>
    </location>
</feature>
<feature type="compositionally biased region" description="Acidic residues" evidence="1">
    <location>
        <begin position="471"/>
        <end position="500"/>
    </location>
</feature>
<feature type="compositionally biased region" description="Acidic residues" evidence="1">
    <location>
        <begin position="443"/>
        <end position="457"/>
    </location>
</feature>
<feature type="compositionally biased region" description="Low complexity" evidence="1">
    <location>
        <begin position="227"/>
        <end position="242"/>
    </location>
</feature>
<dbReference type="EMBL" id="KZ303488">
    <property type="protein sequence ID" value="PIA18828.1"/>
    <property type="molecule type" value="Genomic_DNA"/>
</dbReference>
<feature type="compositionally biased region" description="Low complexity" evidence="1">
    <location>
        <begin position="352"/>
        <end position="370"/>
    </location>
</feature>
<feature type="compositionally biased region" description="Basic and acidic residues" evidence="1">
    <location>
        <begin position="268"/>
        <end position="278"/>
    </location>
</feature>
<evidence type="ECO:0000313" key="4">
    <source>
        <dbReference type="Proteomes" id="UP000242474"/>
    </source>
</evidence>
<keyword evidence="4" id="KW-1185">Reference proteome</keyword>
<feature type="compositionally biased region" description="Basic and acidic residues" evidence="1">
    <location>
        <begin position="404"/>
        <end position="418"/>
    </location>
</feature>
<feature type="compositionally biased region" description="Acidic residues" evidence="1">
    <location>
        <begin position="247"/>
        <end position="267"/>
    </location>
</feature>
<keyword evidence="2" id="KW-0732">Signal</keyword>
<evidence type="ECO:0008006" key="5">
    <source>
        <dbReference type="Google" id="ProtNLM"/>
    </source>
</evidence>
<feature type="compositionally biased region" description="Low complexity" evidence="1">
    <location>
        <begin position="387"/>
        <end position="399"/>
    </location>
</feature>
<sequence>MARTTISIIAAVWLLAATQITASPIATTGDASAVSSNPASLEEIIQALGAAGVMANGALYPTADSSQQREEAEIVASDIAARVSNANNAAIPGDYQYPVAQVTPAIPAAPVNNLVRVNVDEAVENSDNENGSDSDSDSGSGSGSDSGSGSGSDSDSEEDSADAVDSSSASAESSSVSDQASSNFERQEAETIGFVSDQSSPSSTAVATASESDTAKSLSIENVSSVETSGSEEQSAESSSSATKEENSDDKDSDNESDSDEDSDSDDASEKDNKRESGEESENEDSEDKFRMAAAATDNTNSEMEASTPATTPLSDAVSASASNLEWEAQTSSPVRVAADNKGESEDKVVNSNSADSGSDSDSGSGSGSDSDSDKDSDSEDEYVAASSTKSIESSSTGTPVAKETMDIDSDKLEKEAGKALSETAAESFQQAADFVTAQVESFEAETASDEFTDESELGSGLARDATNDEAGSDDNSDASDGIYEFETDSGAESDGEEAESTNLKLSEESPDLDVVMNN</sequence>
<dbReference type="OrthoDB" id="5590482at2759"/>
<feature type="compositionally biased region" description="Acidic residues" evidence="1">
    <location>
        <begin position="371"/>
        <end position="383"/>
    </location>
</feature>
<dbReference type="AlphaFoldDB" id="A0A2G5BII4"/>
<name>A0A2G5BII4_COERN</name>
<feature type="region of interest" description="Disordered" evidence="1">
    <location>
        <begin position="441"/>
        <end position="519"/>
    </location>
</feature>
<proteinExistence type="predicted"/>
<organism evidence="3 4">
    <name type="scientific">Coemansia reversa (strain ATCC 12441 / NRRL 1564)</name>
    <dbReference type="NCBI Taxonomy" id="763665"/>
    <lineage>
        <taxon>Eukaryota</taxon>
        <taxon>Fungi</taxon>
        <taxon>Fungi incertae sedis</taxon>
        <taxon>Zoopagomycota</taxon>
        <taxon>Kickxellomycotina</taxon>
        <taxon>Kickxellomycetes</taxon>
        <taxon>Kickxellales</taxon>
        <taxon>Kickxellaceae</taxon>
        <taxon>Coemansia</taxon>
    </lineage>
</organism>
<feature type="compositionally biased region" description="Low complexity" evidence="1">
    <location>
        <begin position="199"/>
        <end position="212"/>
    </location>
</feature>
<evidence type="ECO:0000256" key="2">
    <source>
        <dbReference type="SAM" id="SignalP"/>
    </source>
</evidence>
<feature type="compositionally biased region" description="Gly residues" evidence="1">
    <location>
        <begin position="140"/>
        <end position="150"/>
    </location>
</feature>
<feature type="compositionally biased region" description="Acidic residues" evidence="1">
    <location>
        <begin position="124"/>
        <end position="136"/>
    </location>
</feature>
<feature type="signal peptide" evidence="2">
    <location>
        <begin position="1"/>
        <end position="22"/>
    </location>
</feature>
<feature type="compositionally biased region" description="Polar residues" evidence="1">
    <location>
        <begin position="216"/>
        <end position="226"/>
    </location>
</feature>
<feature type="region of interest" description="Disordered" evidence="1">
    <location>
        <begin position="124"/>
        <end position="428"/>
    </location>
</feature>
<reference evidence="3 4" key="1">
    <citation type="journal article" date="2015" name="Genome Biol. Evol.">
        <title>Phylogenomic analyses indicate that early fungi evolved digesting cell walls of algal ancestors of land plants.</title>
        <authorList>
            <person name="Chang Y."/>
            <person name="Wang S."/>
            <person name="Sekimoto S."/>
            <person name="Aerts A.L."/>
            <person name="Choi C."/>
            <person name="Clum A."/>
            <person name="LaButti K.M."/>
            <person name="Lindquist E.A."/>
            <person name="Yee Ngan C."/>
            <person name="Ohm R.A."/>
            <person name="Salamov A.A."/>
            <person name="Grigoriev I.V."/>
            <person name="Spatafora J.W."/>
            <person name="Berbee M.L."/>
        </authorList>
    </citation>
    <scope>NUCLEOTIDE SEQUENCE [LARGE SCALE GENOMIC DNA]</scope>
    <source>
        <strain evidence="3 4">NRRL 1564</strain>
    </source>
</reference>
<feature type="compositionally biased region" description="Low complexity" evidence="1">
    <location>
        <begin position="163"/>
        <end position="182"/>
    </location>
</feature>
<accession>A0A2G5BII4</accession>
<dbReference type="Proteomes" id="UP000242474">
    <property type="component" value="Unassembled WGS sequence"/>
</dbReference>
<evidence type="ECO:0000256" key="1">
    <source>
        <dbReference type="SAM" id="MobiDB-lite"/>
    </source>
</evidence>